<feature type="transmembrane region" description="Helical" evidence="1">
    <location>
        <begin position="52"/>
        <end position="73"/>
    </location>
</feature>
<accession>A0AAV4VFD4</accession>
<sequence>MEYSIIWASKGAVAALDVPMLATMAMELFLATQLRVRRMSLCENSARSKQGLARALFGSGTVSINSLSLYLSAGGKMPYSGYRMMSAP</sequence>
<dbReference type="EMBL" id="BPLR01014476">
    <property type="protein sequence ID" value="GIY69022.1"/>
    <property type="molecule type" value="Genomic_DNA"/>
</dbReference>
<protein>
    <submittedName>
        <fullName evidence="2">Uncharacterized protein</fullName>
    </submittedName>
</protein>
<reference evidence="2 3" key="1">
    <citation type="submission" date="2021-06" db="EMBL/GenBank/DDBJ databases">
        <title>Caerostris extrusa draft genome.</title>
        <authorList>
            <person name="Kono N."/>
            <person name="Arakawa K."/>
        </authorList>
    </citation>
    <scope>NUCLEOTIDE SEQUENCE [LARGE SCALE GENOMIC DNA]</scope>
</reference>
<name>A0AAV4VFD4_CAEEX</name>
<organism evidence="2 3">
    <name type="scientific">Caerostris extrusa</name>
    <name type="common">Bark spider</name>
    <name type="synonym">Caerostris bankana</name>
    <dbReference type="NCBI Taxonomy" id="172846"/>
    <lineage>
        <taxon>Eukaryota</taxon>
        <taxon>Metazoa</taxon>
        <taxon>Ecdysozoa</taxon>
        <taxon>Arthropoda</taxon>
        <taxon>Chelicerata</taxon>
        <taxon>Arachnida</taxon>
        <taxon>Araneae</taxon>
        <taxon>Araneomorphae</taxon>
        <taxon>Entelegynae</taxon>
        <taxon>Araneoidea</taxon>
        <taxon>Araneidae</taxon>
        <taxon>Caerostris</taxon>
    </lineage>
</organism>
<keyword evidence="1" id="KW-0472">Membrane</keyword>
<keyword evidence="3" id="KW-1185">Reference proteome</keyword>
<keyword evidence="1" id="KW-1133">Transmembrane helix</keyword>
<keyword evidence="1" id="KW-0812">Transmembrane</keyword>
<evidence type="ECO:0000256" key="1">
    <source>
        <dbReference type="SAM" id="Phobius"/>
    </source>
</evidence>
<comment type="caution">
    <text evidence="2">The sequence shown here is derived from an EMBL/GenBank/DDBJ whole genome shotgun (WGS) entry which is preliminary data.</text>
</comment>
<gene>
    <name evidence="2" type="ORF">CEXT_692001</name>
</gene>
<dbReference type="AlphaFoldDB" id="A0AAV4VFD4"/>
<evidence type="ECO:0000313" key="2">
    <source>
        <dbReference type="EMBL" id="GIY69022.1"/>
    </source>
</evidence>
<dbReference type="Proteomes" id="UP001054945">
    <property type="component" value="Unassembled WGS sequence"/>
</dbReference>
<proteinExistence type="predicted"/>
<feature type="transmembrane region" description="Helical" evidence="1">
    <location>
        <begin position="12"/>
        <end position="31"/>
    </location>
</feature>
<evidence type="ECO:0000313" key="3">
    <source>
        <dbReference type="Proteomes" id="UP001054945"/>
    </source>
</evidence>